<dbReference type="EMBL" id="EF154436">
    <property type="protein sequence ID" value="ABM55484.1"/>
    <property type="molecule type" value="mRNA"/>
</dbReference>
<sequence>MKFLAIFATVLIAVTASTNEDQWIAFKQTHGKTYKNLLEEKTRFGIFQRNLIKIKEHNARYDKGEETYLLGVTRFADLTHEEFKDILKGQIKNKPRLNATPTVFPEDLEVPDSIDWTEKGAVLEVKDQNPCGSCWAFSATGALKGQNAILNNVKISLSEQQLLDCSAAYGNGNCKEGGDMSAAFDYVRDYGIQSEKSYPYIRKQTECQYDASKTILKIKGYKNVTTSEEGLRKAVGTIGPISIAMNSDPLQLYYSGTISGKGCSHDLDHGVLVVGYGKASQWSGETKFWRVKNSWGKIWGENGYFRIKRDANNLCGIADDPTYPVL</sequence>
<dbReference type="OrthoDB" id="10253408at2759"/>
<keyword evidence="2 10" id="KW-0645">Protease</keyword>
<organism evidence="10">
    <name type="scientific">Leptinotarsa decemlineata</name>
    <name type="common">Colorado potato beetle</name>
    <name type="synonym">Doryphora decemlineata</name>
    <dbReference type="NCBI Taxonomy" id="7539"/>
    <lineage>
        <taxon>Eukaryota</taxon>
        <taxon>Metazoa</taxon>
        <taxon>Ecdysozoa</taxon>
        <taxon>Arthropoda</taxon>
        <taxon>Hexapoda</taxon>
        <taxon>Insecta</taxon>
        <taxon>Pterygota</taxon>
        <taxon>Neoptera</taxon>
        <taxon>Endopterygota</taxon>
        <taxon>Coleoptera</taxon>
        <taxon>Polyphaga</taxon>
        <taxon>Cucujiformia</taxon>
        <taxon>Chrysomeloidea</taxon>
        <taxon>Chrysomelidae</taxon>
        <taxon>Chrysomelinae</taxon>
        <taxon>Doryphorini</taxon>
        <taxon>Leptinotarsa</taxon>
    </lineage>
</organism>
<keyword evidence="7" id="KW-0732">Signal</keyword>
<accession>A2I7P2</accession>
<dbReference type="SUPFAM" id="SSF54001">
    <property type="entry name" value="Cysteine proteinases"/>
    <property type="match status" value="1"/>
</dbReference>
<feature type="signal peptide" evidence="7">
    <location>
        <begin position="1"/>
        <end position="16"/>
    </location>
</feature>
<name>A2I7P2_LEPDE</name>
<dbReference type="Pfam" id="PF08246">
    <property type="entry name" value="Inhibitor_I29"/>
    <property type="match status" value="1"/>
</dbReference>
<dbReference type="AlphaFoldDB" id="A2I7P2"/>
<dbReference type="PANTHER" id="PTHR12411">
    <property type="entry name" value="CYSTEINE PROTEASE FAMILY C1-RELATED"/>
    <property type="match status" value="1"/>
</dbReference>
<protein>
    <submittedName>
        <fullName evidence="10">Digestive cysteine protease intestain</fullName>
    </submittedName>
</protein>
<dbReference type="InterPro" id="IPR013201">
    <property type="entry name" value="Prot_inhib_I29"/>
</dbReference>
<dbReference type="CDD" id="cd02248">
    <property type="entry name" value="Peptidase_C1A"/>
    <property type="match status" value="1"/>
</dbReference>
<dbReference type="PROSITE" id="PS00139">
    <property type="entry name" value="THIOL_PROTEASE_CYS"/>
    <property type="match status" value="1"/>
</dbReference>
<comment type="similarity">
    <text evidence="1">Belongs to the peptidase C1 family.</text>
</comment>
<keyword evidence="3" id="KW-0378">Hydrolase</keyword>
<dbReference type="InterPro" id="IPR000169">
    <property type="entry name" value="Pept_cys_AS"/>
</dbReference>
<evidence type="ECO:0000256" key="1">
    <source>
        <dbReference type="ARBA" id="ARBA00008455"/>
    </source>
</evidence>
<keyword evidence="6" id="KW-1015">Disulfide bond</keyword>
<evidence type="ECO:0000313" key="10">
    <source>
        <dbReference type="EMBL" id="ABM55484.1"/>
    </source>
</evidence>
<dbReference type="SMART" id="SM00848">
    <property type="entry name" value="Inhibitor_I29"/>
    <property type="match status" value="1"/>
</dbReference>
<dbReference type="GO" id="GO:0006508">
    <property type="term" value="P:proteolysis"/>
    <property type="evidence" value="ECO:0007669"/>
    <property type="project" value="UniProtKB-KW"/>
</dbReference>
<evidence type="ECO:0000256" key="5">
    <source>
        <dbReference type="ARBA" id="ARBA00023145"/>
    </source>
</evidence>
<evidence type="ECO:0000259" key="9">
    <source>
        <dbReference type="SMART" id="SM00848"/>
    </source>
</evidence>
<dbReference type="InterPro" id="IPR025660">
    <property type="entry name" value="Pept_his_AS"/>
</dbReference>
<dbReference type="Gene3D" id="3.90.70.10">
    <property type="entry name" value="Cysteine proteinases"/>
    <property type="match status" value="1"/>
</dbReference>
<dbReference type="InterPro" id="IPR013128">
    <property type="entry name" value="Peptidase_C1A"/>
</dbReference>
<reference evidence="10" key="1">
    <citation type="submission" date="2006-12" db="EMBL/GenBank/DDBJ databases">
        <title>Molecular basis of the multiple cysteine protease dependent adaptation of Colorado potato beetle to the potato defence response.</title>
        <authorList>
            <person name="Slapar N."/>
            <person name="Jenko Kokalj S."/>
            <person name="Strukelj B."/>
            <person name="Gruden K."/>
        </authorList>
    </citation>
    <scope>NUCLEOTIDE SEQUENCE</scope>
    <source>
        <tissue evidence="10">Midgut</tissue>
    </source>
</reference>
<keyword evidence="4" id="KW-0788">Thiol protease</keyword>
<feature type="chain" id="PRO_5018651435" evidence="7">
    <location>
        <begin position="17"/>
        <end position="326"/>
    </location>
</feature>
<evidence type="ECO:0000256" key="4">
    <source>
        <dbReference type="ARBA" id="ARBA00022807"/>
    </source>
</evidence>
<dbReference type="PRINTS" id="PR00705">
    <property type="entry name" value="PAPAIN"/>
</dbReference>
<dbReference type="InterPro" id="IPR000668">
    <property type="entry name" value="Peptidase_C1A_C"/>
</dbReference>
<dbReference type="GO" id="GO:0008234">
    <property type="term" value="F:cysteine-type peptidase activity"/>
    <property type="evidence" value="ECO:0007669"/>
    <property type="project" value="UniProtKB-KW"/>
</dbReference>
<evidence type="ECO:0000256" key="6">
    <source>
        <dbReference type="ARBA" id="ARBA00023157"/>
    </source>
</evidence>
<dbReference type="SMART" id="SM00645">
    <property type="entry name" value="Pept_C1"/>
    <property type="match status" value="1"/>
</dbReference>
<dbReference type="FunFam" id="3.90.70.10:FF:000006">
    <property type="entry name" value="Cathepsin S"/>
    <property type="match status" value="1"/>
</dbReference>
<evidence type="ECO:0000256" key="2">
    <source>
        <dbReference type="ARBA" id="ARBA00022670"/>
    </source>
</evidence>
<keyword evidence="5" id="KW-0865">Zymogen</keyword>
<dbReference type="InterPro" id="IPR039417">
    <property type="entry name" value="Peptidase_C1A_papain-like"/>
</dbReference>
<dbReference type="PROSITE" id="PS00639">
    <property type="entry name" value="THIOL_PROTEASE_HIS"/>
    <property type="match status" value="1"/>
</dbReference>
<dbReference type="Pfam" id="PF00112">
    <property type="entry name" value="Peptidase_C1"/>
    <property type="match status" value="1"/>
</dbReference>
<evidence type="ECO:0000259" key="8">
    <source>
        <dbReference type="SMART" id="SM00645"/>
    </source>
</evidence>
<dbReference type="MEROPS" id="C01.143"/>
<evidence type="ECO:0000256" key="7">
    <source>
        <dbReference type="SAM" id="SignalP"/>
    </source>
</evidence>
<proteinExistence type="evidence at transcript level"/>
<feature type="domain" description="Peptidase C1A papain C-terminal" evidence="8">
    <location>
        <begin position="110"/>
        <end position="325"/>
    </location>
</feature>
<dbReference type="InterPro" id="IPR038765">
    <property type="entry name" value="Papain-like_cys_pep_sf"/>
</dbReference>
<evidence type="ECO:0000256" key="3">
    <source>
        <dbReference type="ARBA" id="ARBA00022801"/>
    </source>
</evidence>
<feature type="domain" description="Cathepsin propeptide inhibitor" evidence="9">
    <location>
        <begin position="23"/>
        <end position="83"/>
    </location>
</feature>